<dbReference type="Proteomes" id="UP000827721">
    <property type="component" value="Unassembled WGS sequence"/>
</dbReference>
<dbReference type="InterPro" id="IPR013094">
    <property type="entry name" value="AB_hydrolase_3"/>
</dbReference>
<gene>
    <name evidence="4" type="ORF">JRO89_XS07G0294200</name>
</gene>
<sequence>MYPISIFHSHHVREERKGAKDRDVKYTIDISNPLMEVQARHVHFHSRRQTLPPLRWHHQPTSNEPLRHQSPSLRSTHQRRKVSDITIDPSRPLWFRLYVPTSIDGGYTNEDSQLPVIVYFHGGGFAWMSANSLPCNDLCRRLARELPAIIVSVNYRNSPEQRYPSQVDDCFDVIKFIENNTNLEGFPTNINLNHCFIGGDSAGGNLAHHVAVKASEHEFLNLKFIGVISIQPFFGGEERTEPETRLAGAPLSNLEGNDWLWRAFLPEGSDKDHPAANVFGPNPGDISGLNFPATIVIVGGFDPIQEWQRRYYEGLKKCGKEANLIEYPNAFHGFYVVPELPESSLFVKEVRKFIKEQSSKQKLK</sequence>
<dbReference type="Pfam" id="PF07859">
    <property type="entry name" value="Abhydrolase_3"/>
    <property type="match status" value="1"/>
</dbReference>
<evidence type="ECO:0000313" key="4">
    <source>
        <dbReference type="EMBL" id="KAH7568406.1"/>
    </source>
</evidence>
<comment type="similarity">
    <text evidence="1">Belongs to the 'GDXG' lipolytic enzyme family.</text>
</comment>
<evidence type="ECO:0000256" key="1">
    <source>
        <dbReference type="ARBA" id="ARBA00010515"/>
    </source>
</evidence>
<evidence type="ECO:0000259" key="3">
    <source>
        <dbReference type="Pfam" id="PF07859"/>
    </source>
</evidence>
<evidence type="ECO:0000256" key="2">
    <source>
        <dbReference type="SAM" id="MobiDB-lite"/>
    </source>
</evidence>
<name>A0ABQ8HVM6_9ROSI</name>
<dbReference type="InterPro" id="IPR029058">
    <property type="entry name" value="AB_hydrolase_fold"/>
</dbReference>
<keyword evidence="5" id="KW-1185">Reference proteome</keyword>
<reference evidence="4 5" key="1">
    <citation type="submission" date="2021-02" db="EMBL/GenBank/DDBJ databases">
        <title>Plant Genome Project.</title>
        <authorList>
            <person name="Zhang R.-G."/>
        </authorList>
    </citation>
    <scope>NUCLEOTIDE SEQUENCE [LARGE SCALE GENOMIC DNA]</scope>
    <source>
        <tissue evidence="4">Leaves</tissue>
    </source>
</reference>
<feature type="compositionally biased region" description="Polar residues" evidence="2">
    <location>
        <begin position="59"/>
        <end position="75"/>
    </location>
</feature>
<organism evidence="4 5">
    <name type="scientific">Xanthoceras sorbifolium</name>
    <dbReference type="NCBI Taxonomy" id="99658"/>
    <lineage>
        <taxon>Eukaryota</taxon>
        <taxon>Viridiplantae</taxon>
        <taxon>Streptophyta</taxon>
        <taxon>Embryophyta</taxon>
        <taxon>Tracheophyta</taxon>
        <taxon>Spermatophyta</taxon>
        <taxon>Magnoliopsida</taxon>
        <taxon>eudicotyledons</taxon>
        <taxon>Gunneridae</taxon>
        <taxon>Pentapetalae</taxon>
        <taxon>rosids</taxon>
        <taxon>malvids</taxon>
        <taxon>Sapindales</taxon>
        <taxon>Sapindaceae</taxon>
        <taxon>Xanthoceroideae</taxon>
        <taxon>Xanthoceras</taxon>
    </lineage>
</organism>
<feature type="domain" description="Alpha/beta hydrolase fold-3" evidence="3">
    <location>
        <begin position="117"/>
        <end position="335"/>
    </location>
</feature>
<proteinExistence type="inferred from homology"/>
<dbReference type="Gene3D" id="3.40.50.1820">
    <property type="entry name" value="alpha/beta hydrolase"/>
    <property type="match status" value="1"/>
</dbReference>
<dbReference type="PANTHER" id="PTHR23024">
    <property type="entry name" value="ARYLACETAMIDE DEACETYLASE"/>
    <property type="match status" value="1"/>
</dbReference>
<dbReference type="PANTHER" id="PTHR23024:SF24">
    <property type="entry name" value="ALPHA_BETA HYDROLASE FOLD-3 DOMAIN-CONTAINING PROTEIN"/>
    <property type="match status" value="1"/>
</dbReference>
<evidence type="ECO:0000313" key="5">
    <source>
        <dbReference type="Proteomes" id="UP000827721"/>
    </source>
</evidence>
<dbReference type="SUPFAM" id="SSF53474">
    <property type="entry name" value="alpha/beta-Hydrolases"/>
    <property type="match status" value="1"/>
</dbReference>
<accession>A0ABQ8HVM6</accession>
<comment type="caution">
    <text evidence="4">The sequence shown here is derived from an EMBL/GenBank/DDBJ whole genome shotgun (WGS) entry which is preliminary data.</text>
</comment>
<dbReference type="InterPro" id="IPR050466">
    <property type="entry name" value="Carboxylest/Gibb_receptor"/>
</dbReference>
<protein>
    <recommendedName>
        <fullName evidence="3">Alpha/beta hydrolase fold-3 domain-containing protein</fullName>
    </recommendedName>
</protein>
<dbReference type="EMBL" id="JAFEMO010000007">
    <property type="protein sequence ID" value="KAH7568406.1"/>
    <property type="molecule type" value="Genomic_DNA"/>
</dbReference>
<feature type="region of interest" description="Disordered" evidence="2">
    <location>
        <begin position="53"/>
        <end position="82"/>
    </location>
</feature>